<evidence type="ECO:0000256" key="3">
    <source>
        <dbReference type="ARBA" id="ARBA00022741"/>
    </source>
</evidence>
<evidence type="ECO:0000259" key="9">
    <source>
        <dbReference type="PROSITE" id="PS50929"/>
    </source>
</evidence>
<evidence type="ECO:0000259" key="8">
    <source>
        <dbReference type="PROSITE" id="PS50893"/>
    </source>
</evidence>
<accession>A0ABT6ZLW7</accession>
<dbReference type="CDD" id="cd18548">
    <property type="entry name" value="ABC_6TM_Tm287_like"/>
    <property type="match status" value="1"/>
</dbReference>
<keyword evidence="4 10" id="KW-0067">ATP-binding</keyword>
<dbReference type="SUPFAM" id="SSF52540">
    <property type="entry name" value="P-loop containing nucleoside triphosphate hydrolases"/>
    <property type="match status" value="1"/>
</dbReference>
<dbReference type="PANTHER" id="PTHR43394:SF1">
    <property type="entry name" value="ATP-BINDING CASSETTE SUB-FAMILY B MEMBER 10, MITOCHONDRIAL"/>
    <property type="match status" value="1"/>
</dbReference>
<dbReference type="SMART" id="SM00382">
    <property type="entry name" value="AAA"/>
    <property type="match status" value="1"/>
</dbReference>
<comment type="subcellular location">
    <subcellularLocation>
        <location evidence="1">Cell membrane</location>
        <topology evidence="1">Multi-pass membrane protein</topology>
    </subcellularLocation>
</comment>
<dbReference type="Gene3D" id="3.40.50.300">
    <property type="entry name" value="P-loop containing nucleotide triphosphate hydrolases"/>
    <property type="match status" value="1"/>
</dbReference>
<reference evidence="10" key="1">
    <citation type="submission" date="2023-05" db="EMBL/GenBank/DDBJ databases">
        <title>[olsenella] sp. nov., isolated from a pig farm feces dump.</title>
        <authorList>
            <person name="Chang Y.-H."/>
        </authorList>
    </citation>
    <scope>NUCLEOTIDE SEQUENCE</scope>
    <source>
        <strain evidence="10">YH-ols2217</strain>
    </source>
</reference>
<dbReference type="GO" id="GO:0005524">
    <property type="term" value="F:ATP binding"/>
    <property type="evidence" value="ECO:0007669"/>
    <property type="project" value="UniProtKB-KW"/>
</dbReference>
<feature type="transmembrane region" description="Helical" evidence="7">
    <location>
        <begin position="324"/>
        <end position="342"/>
    </location>
</feature>
<dbReference type="InterPro" id="IPR003593">
    <property type="entry name" value="AAA+_ATPase"/>
</dbReference>
<dbReference type="InterPro" id="IPR027417">
    <property type="entry name" value="P-loop_NTPase"/>
</dbReference>
<dbReference type="PROSITE" id="PS00211">
    <property type="entry name" value="ABC_TRANSPORTER_1"/>
    <property type="match status" value="1"/>
</dbReference>
<evidence type="ECO:0000256" key="7">
    <source>
        <dbReference type="SAM" id="Phobius"/>
    </source>
</evidence>
<feature type="transmembrane region" description="Helical" evidence="7">
    <location>
        <begin position="462"/>
        <end position="487"/>
    </location>
</feature>
<evidence type="ECO:0000256" key="5">
    <source>
        <dbReference type="ARBA" id="ARBA00022989"/>
    </source>
</evidence>
<dbReference type="InterPro" id="IPR003439">
    <property type="entry name" value="ABC_transporter-like_ATP-bd"/>
</dbReference>
<evidence type="ECO:0000256" key="6">
    <source>
        <dbReference type="ARBA" id="ARBA00023136"/>
    </source>
</evidence>
<dbReference type="RefSeq" id="WP_283713200.1">
    <property type="nucleotide sequence ID" value="NZ_JASJEW010000003.1"/>
</dbReference>
<dbReference type="InterPro" id="IPR039421">
    <property type="entry name" value="Type_1_exporter"/>
</dbReference>
<dbReference type="Pfam" id="PF00005">
    <property type="entry name" value="ABC_tran"/>
    <property type="match status" value="1"/>
</dbReference>
<feature type="transmembrane region" description="Helical" evidence="7">
    <location>
        <begin position="429"/>
        <end position="450"/>
    </location>
</feature>
<feature type="domain" description="ABC transporter" evidence="8">
    <location>
        <begin position="524"/>
        <end position="759"/>
    </location>
</feature>
<sequence length="811" mass="86823">MKLLRFYQGHVFAWVVCVTLLIVQANLTLSLPTYMSDIVDVGLQQGGIESPTPETVSADALDDLSMFMSDNDWKTVDAAYSAPDAEGIRTYTGTDEEAASDGAVGSALGLPECVVLALEQGISTDQMDTDLLGSGAQAAPAAGAAQAANPQAAAVAQAGPKQLAAMEAMQKAQKDGKITLDTVRALYDSGLVTRDQLVESADNMADAMGSTGGTIIDQRAVDYVKQEYEAQGIDLDQVRSDYLNHIAFIMFLICAGTLVTTVVDGLVASRAAAAIARDTRSRLFKKVMRLSPAEVNQFSQASLITRCTNDVTQVQQICVMSMRMVMLAPIMGIVAFLRVTATHTGLEWIIGVAILVICAVMGLLLGFTLPKFQRMQSLVDRVNLVAREMLDGIMPIRAFGREDYEKGRFKQANTELMDTQLFVNRAMSFAMPAITLVMNLIVASIVWFGASGIENGNLQVGTMMAFITYTMQIVMAFMILAMVSVMLPRAMVSAERISDVLDCKVSITDPEDPKTPAPGVHGELAFDDVTFTYPDATDPVVEGVSFTTTPGKRVAIIGSTGSGKSTLVQLIPRLYDATKGAVTLDGVNVKDMALQDLRSRVGYVPQQGLLFSGTVEENIKFASANISDQAMEKAAGAAQAADFIAEKDGGYQGAIAQKGSNVSGGQRQRLSIARALAKDPEVLVFDDSFSALDYKTDAALRAALKHDYPECAVVVVAQRVATIMDADEILVLDQGHVAGQGTHEELLRSCPTYLEIATSQLSAQELGLTEEDVDRMLGRPARKLDEAIDSEVALLEDGFAANGSRTKGGER</sequence>
<dbReference type="InterPro" id="IPR011527">
    <property type="entry name" value="ABC1_TM_dom"/>
</dbReference>
<evidence type="ECO:0000256" key="2">
    <source>
        <dbReference type="ARBA" id="ARBA00022692"/>
    </source>
</evidence>
<keyword evidence="3" id="KW-0547">Nucleotide-binding</keyword>
<dbReference type="PROSITE" id="PS50929">
    <property type="entry name" value="ABC_TM1F"/>
    <property type="match status" value="1"/>
</dbReference>
<feature type="transmembrane region" description="Helical" evidence="7">
    <location>
        <begin position="348"/>
        <end position="369"/>
    </location>
</feature>
<feature type="transmembrane region" description="Helical" evidence="7">
    <location>
        <begin position="246"/>
        <end position="267"/>
    </location>
</feature>
<evidence type="ECO:0000256" key="4">
    <source>
        <dbReference type="ARBA" id="ARBA00022840"/>
    </source>
</evidence>
<organism evidence="10 11">
    <name type="scientific">Kribbibacterium absianum</name>
    <dbReference type="NCBI Taxonomy" id="3044210"/>
    <lineage>
        <taxon>Bacteria</taxon>
        <taxon>Bacillati</taxon>
        <taxon>Actinomycetota</taxon>
        <taxon>Coriobacteriia</taxon>
        <taxon>Coriobacteriales</taxon>
        <taxon>Kribbibacteriaceae</taxon>
        <taxon>Kribbibacterium</taxon>
    </lineage>
</organism>
<proteinExistence type="predicted"/>
<evidence type="ECO:0000313" key="11">
    <source>
        <dbReference type="Proteomes" id="UP001431693"/>
    </source>
</evidence>
<dbReference type="SUPFAM" id="SSF90123">
    <property type="entry name" value="ABC transporter transmembrane region"/>
    <property type="match status" value="1"/>
</dbReference>
<dbReference type="EMBL" id="JASJEX010000004">
    <property type="protein sequence ID" value="MDJ1130050.1"/>
    <property type="molecule type" value="Genomic_DNA"/>
</dbReference>
<name>A0ABT6ZLW7_9ACTN</name>
<dbReference type="Pfam" id="PF00664">
    <property type="entry name" value="ABC_membrane"/>
    <property type="match status" value="1"/>
</dbReference>
<keyword evidence="6 7" id="KW-0472">Membrane</keyword>
<dbReference type="Proteomes" id="UP001431693">
    <property type="component" value="Unassembled WGS sequence"/>
</dbReference>
<dbReference type="InterPro" id="IPR017871">
    <property type="entry name" value="ABC_transporter-like_CS"/>
</dbReference>
<evidence type="ECO:0000256" key="1">
    <source>
        <dbReference type="ARBA" id="ARBA00004651"/>
    </source>
</evidence>
<feature type="domain" description="ABC transmembrane type-1" evidence="9">
    <location>
        <begin position="235"/>
        <end position="489"/>
    </location>
</feature>
<keyword evidence="11" id="KW-1185">Reference proteome</keyword>
<keyword evidence="5 7" id="KW-1133">Transmembrane helix</keyword>
<dbReference type="Gene3D" id="1.20.1560.10">
    <property type="entry name" value="ABC transporter type 1, transmembrane domain"/>
    <property type="match status" value="1"/>
</dbReference>
<evidence type="ECO:0000313" key="10">
    <source>
        <dbReference type="EMBL" id="MDJ1130050.1"/>
    </source>
</evidence>
<dbReference type="PANTHER" id="PTHR43394">
    <property type="entry name" value="ATP-DEPENDENT PERMEASE MDL1, MITOCHONDRIAL"/>
    <property type="match status" value="1"/>
</dbReference>
<gene>
    <name evidence="10" type="ORF">QJ043_08160</name>
</gene>
<dbReference type="PROSITE" id="PS50893">
    <property type="entry name" value="ABC_TRANSPORTER_2"/>
    <property type="match status" value="1"/>
</dbReference>
<keyword evidence="2 7" id="KW-0812">Transmembrane</keyword>
<dbReference type="InterPro" id="IPR036640">
    <property type="entry name" value="ABC1_TM_sf"/>
</dbReference>
<protein>
    <submittedName>
        <fullName evidence="10">ABC transporter ATP-binding protein</fullName>
    </submittedName>
</protein>
<comment type="caution">
    <text evidence="10">The sequence shown here is derived from an EMBL/GenBank/DDBJ whole genome shotgun (WGS) entry which is preliminary data.</text>
</comment>